<dbReference type="Proteomes" id="UP001151760">
    <property type="component" value="Unassembled WGS sequence"/>
</dbReference>
<reference evidence="2" key="2">
    <citation type="submission" date="2022-01" db="EMBL/GenBank/DDBJ databases">
        <authorList>
            <person name="Yamashiro T."/>
            <person name="Shiraishi A."/>
            <person name="Satake H."/>
            <person name="Nakayama K."/>
        </authorList>
    </citation>
    <scope>NUCLEOTIDE SEQUENCE</scope>
</reference>
<name>A0ABQ5E402_9ASTR</name>
<keyword evidence="3" id="KW-1185">Reference proteome</keyword>
<sequence>MNFLSESLMARIKEQVKDQLPQILPKEVSNFAPPVIDKVIKEITLRVKEEKAKQRCKPTTGLKKKDSTSGSSKGTKSQPKSSGKSVQSEEPVFEVADSDMPQDQEGNMGDNEDEPRKETASRHDWIKKTTPPQEPTDLDRHVGKTTQEGPPQKWLMTLAASTPTDKPLKDFDELMSTIQLDSSLSGILE</sequence>
<feature type="compositionally biased region" description="Basic and acidic residues" evidence="1">
    <location>
        <begin position="114"/>
        <end position="127"/>
    </location>
</feature>
<gene>
    <name evidence="2" type="ORF">Tco_0954451</name>
</gene>
<protein>
    <submittedName>
        <fullName evidence="2">Uncharacterized protein</fullName>
    </submittedName>
</protein>
<comment type="caution">
    <text evidence="2">The sequence shown here is derived from an EMBL/GenBank/DDBJ whole genome shotgun (WGS) entry which is preliminary data.</text>
</comment>
<proteinExistence type="predicted"/>
<feature type="region of interest" description="Disordered" evidence="1">
    <location>
        <begin position="47"/>
        <end position="153"/>
    </location>
</feature>
<organism evidence="2 3">
    <name type="scientific">Tanacetum coccineum</name>
    <dbReference type="NCBI Taxonomy" id="301880"/>
    <lineage>
        <taxon>Eukaryota</taxon>
        <taxon>Viridiplantae</taxon>
        <taxon>Streptophyta</taxon>
        <taxon>Embryophyta</taxon>
        <taxon>Tracheophyta</taxon>
        <taxon>Spermatophyta</taxon>
        <taxon>Magnoliopsida</taxon>
        <taxon>eudicotyledons</taxon>
        <taxon>Gunneridae</taxon>
        <taxon>Pentapetalae</taxon>
        <taxon>asterids</taxon>
        <taxon>campanulids</taxon>
        <taxon>Asterales</taxon>
        <taxon>Asteraceae</taxon>
        <taxon>Asteroideae</taxon>
        <taxon>Anthemideae</taxon>
        <taxon>Anthemidinae</taxon>
        <taxon>Tanacetum</taxon>
    </lineage>
</organism>
<reference evidence="2" key="1">
    <citation type="journal article" date="2022" name="Int. J. Mol. Sci.">
        <title>Draft Genome of Tanacetum Coccineum: Genomic Comparison of Closely Related Tanacetum-Family Plants.</title>
        <authorList>
            <person name="Yamashiro T."/>
            <person name="Shiraishi A."/>
            <person name="Nakayama K."/>
            <person name="Satake H."/>
        </authorList>
    </citation>
    <scope>NUCLEOTIDE SEQUENCE</scope>
</reference>
<feature type="compositionally biased region" description="Low complexity" evidence="1">
    <location>
        <begin position="68"/>
        <end position="85"/>
    </location>
</feature>
<evidence type="ECO:0000313" key="3">
    <source>
        <dbReference type="Proteomes" id="UP001151760"/>
    </source>
</evidence>
<dbReference type="EMBL" id="BQNB010015926">
    <property type="protein sequence ID" value="GJT45736.1"/>
    <property type="molecule type" value="Genomic_DNA"/>
</dbReference>
<evidence type="ECO:0000313" key="2">
    <source>
        <dbReference type="EMBL" id="GJT45736.1"/>
    </source>
</evidence>
<accession>A0ABQ5E402</accession>
<evidence type="ECO:0000256" key="1">
    <source>
        <dbReference type="SAM" id="MobiDB-lite"/>
    </source>
</evidence>